<dbReference type="OrthoDB" id="5964337at2759"/>
<organism evidence="3 4">
    <name type="scientific">Ramazzottius varieornatus</name>
    <name type="common">Water bear</name>
    <name type="synonym">Tardigrade</name>
    <dbReference type="NCBI Taxonomy" id="947166"/>
    <lineage>
        <taxon>Eukaryota</taxon>
        <taxon>Metazoa</taxon>
        <taxon>Ecdysozoa</taxon>
        <taxon>Tardigrada</taxon>
        <taxon>Eutardigrada</taxon>
        <taxon>Parachela</taxon>
        <taxon>Hypsibioidea</taxon>
        <taxon>Ramazzottiidae</taxon>
        <taxon>Ramazzottius</taxon>
    </lineage>
</organism>
<evidence type="ECO:0000313" key="4">
    <source>
        <dbReference type="Proteomes" id="UP000186922"/>
    </source>
</evidence>
<dbReference type="InterPro" id="IPR026624">
    <property type="entry name" value="CECR6"/>
</dbReference>
<keyword evidence="2" id="KW-1133">Transmembrane helix</keyword>
<protein>
    <submittedName>
        <fullName evidence="3">Uncharacterized protein</fullName>
    </submittedName>
</protein>
<feature type="transmembrane region" description="Helical" evidence="2">
    <location>
        <begin position="44"/>
        <end position="66"/>
    </location>
</feature>
<evidence type="ECO:0000313" key="3">
    <source>
        <dbReference type="EMBL" id="GAU89640.1"/>
    </source>
</evidence>
<dbReference type="AlphaFoldDB" id="A0A1D1UM65"/>
<comment type="similarity">
    <text evidence="1">Belongs to the TMEM121 family.</text>
</comment>
<gene>
    <name evidence="3" type="primary">RvY_02169-1</name>
    <name evidence="3" type="synonym">RvY_02169.1</name>
    <name evidence="3" type="ORF">RvY_02169</name>
</gene>
<dbReference type="PANTHER" id="PTHR47399:SF1">
    <property type="entry name" value="TRANSMEMBRANE PROTEIN 121B"/>
    <property type="match status" value="1"/>
</dbReference>
<keyword evidence="2" id="KW-0812">Transmembrane</keyword>
<feature type="transmembrane region" description="Helical" evidence="2">
    <location>
        <begin position="137"/>
        <end position="155"/>
    </location>
</feature>
<keyword evidence="2" id="KW-0472">Membrane</keyword>
<accession>A0A1D1UM65</accession>
<dbReference type="Pfam" id="PF14997">
    <property type="entry name" value="CECR6_TMEM121"/>
    <property type="match status" value="1"/>
</dbReference>
<evidence type="ECO:0000256" key="2">
    <source>
        <dbReference type="SAM" id="Phobius"/>
    </source>
</evidence>
<proteinExistence type="inferred from homology"/>
<feature type="transmembrane region" description="Helical" evidence="2">
    <location>
        <begin position="104"/>
        <end position="125"/>
    </location>
</feature>
<evidence type="ECO:0000256" key="1">
    <source>
        <dbReference type="ARBA" id="ARBA00007711"/>
    </source>
</evidence>
<feature type="transmembrane region" description="Helical" evidence="2">
    <location>
        <begin position="249"/>
        <end position="268"/>
    </location>
</feature>
<comment type="caution">
    <text evidence="3">The sequence shown here is derived from an EMBL/GenBank/DDBJ whole genome shotgun (WGS) entry which is preliminary data.</text>
</comment>
<sequence>MLRHFLSRKIFHHILALLLIAIQAAVLNYFLISLNADADYGRYLYFWIAADIVVVVSFIASFYYGLRYGKAHEDDLKYSPTNPEQAKDPHHLPLRHLGVLPYGWLSWLVYSVVLVAKIVTCFKTFGSRLTSEHKIHVNFLEFTLGGTAAVFIAFLNGTCELSNYTQKHYLRWMQHYVLLELIDCVEFLTLLFSSVEFGPEEGVLPPALREVILVFACINIISPTLALYRVSARHNRHPERRNRFFLTQTLIGTLFGNIPYFIVRVYLWHAHNFLTGLFTMKNLIGIIQDSQELFEYMRELKENGGTDDTQLDTDDGSALKKMLRKETKRALPVFADAEKEDSRGSSQLKANLLEGPGLDARAQELRYIDIDP</sequence>
<feature type="transmembrane region" description="Helical" evidence="2">
    <location>
        <begin position="207"/>
        <end position="228"/>
    </location>
</feature>
<dbReference type="PANTHER" id="PTHR47399">
    <property type="entry name" value="TRANSMEMBRANE PROTEIN 121B"/>
    <property type="match status" value="1"/>
</dbReference>
<dbReference type="EMBL" id="BDGG01000001">
    <property type="protein sequence ID" value="GAU89640.1"/>
    <property type="molecule type" value="Genomic_DNA"/>
</dbReference>
<reference evidence="3 4" key="1">
    <citation type="journal article" date="2016" name="Nat. Commun.">
        <title>Extremotolerant tardigrade genome and improved radiotolerance of human cultured cells by tardigrade-unique protein.</title>
        <authorList>
            <person name="Hashimoto T."/>
            <person name="Horikawa D.D."/>
            <person name="Saito Y."/>
            <person name="Kuwahara H."/>
            <person name="Kozuka-Hata H."/>
            <person name="Shin-I T."/>
            <person name="Minakuchi Y."/>
            <person name="Ohishi K."/>
            <person name="Motoyama A."/>
            <person name="Aizu T."/>
            <person name="Enomoto A."/>
            <person name="Kondo K."/>
            <person name="Tanaka S."/>
            <person name="Hara Y."/>
            <person name="Koshikawa S."/>
            <person name="Sagara H."/>
            <person name="Miura T."/>
            <person name="Yokobori S."/>
            <person name="Miyagawa K."/>
            <person name="Suzuki Y."/>
            <person name="Kubo T."/>
            <person name="Oyama M."/>
            <person name="Kohara Y."/>
            <person name="Fujiyama A."/>
            <person name="Arakawa K."/>
            <person name="Katayama T."/>
            <person name="Toyoda A."/>
            <person name="Kunieda T."/>
        </authorList>
    </citation>
    <scope>NUCLEOTIDE SEQUENCE [LARGE SCALE GENOMIC DNA]</scope>
    <source>
        <strain evidence="3 4">YOKOZUNA-1</strain>
    </source>
</reference>
<keyword evidence="4" id="KW-1185">Reference proteome</keyword>
<name>A0A1D1UM65_RAMVA</name>
<feature type="transmembrane region" description="Helical" evidence="2">
    <location>
        <begin position="12"/>
        <end position="32"/>
    </location>
</feature>
<dbReference type="InterPro" id="IPR032776">
    <property type="entry name" value="CECR6/TMEM121"/>
</dbReference>
<dbReference type="Proteomes" id="UP000186922">
    <property type="component" value="Unassembled WGS sequence"/>
</dbReference>